<sequence length="109" mass="12733">MKIKEKGNTVIIKRVDENLQELIQKITDQKKEFLSHHLVIDLNTYNLKAEEVLLFQTLHDMFKDCKKSFAIVVTDADFNELSEDITVVPTLQEAHDIIEMEEIERDLGF</sequence>
<evidence type="ECO:0000313" key="1">
    <source>
        <dbReference type="EMBL" id="MDN3706991.1"/>
    </source>
</evidence>
<comment type="caution">
    <text evidence="1">The sequence shown here is derived from an EMBL/GenBank/DDBJ whole genome shotgun (WGS) entry which is preliminary data.</text>
</comment>
<evidence type="ECO:0000313" key="2">
    <source>
        <dbReference type="Proteomes" id="UP001242368"/>
    </source>
</evidence>
<organism evidence="1 2">
    <name type="scientific">Paenimyroides ceti</name>
    <dbReference type="NCBI Taxonomy" id="395087"/>
    <lineage>
        <taxon>Bacteria</taxon>
        <taxon>Pseudomonadati</taxon>
        <taxon>Bacteroidota</taxon>
        <taxon>Flavobacteriia</taxon>
        <taxon>Flavobacteriales</taxon>
        <taxon>Flavobacteriaceae</taxon>
        <taxon>Paenimyroides</taxon>
    </lineage>
</organism>
<dbReference type="EMBL" id="JAUFQU010000001">
    <property type="protein sequence ID" value="MDN3706991.1"/>
    <property type="molecule type" value="Genomic_DNA"/>
</dbReference>
<gene>
    <name evidence="1" type="ORF">QW060_07565</name>
</gene>
<dbReference type="RefSeq" id="WP_290363037.1">
    <property type="nucleotide sequence ID" value="NZ_JAUFQU010000001.1"/>
</dbReference>
<reference evidence="2" key="1">
    <citation type="journal article" date="2019" name="Int. J. Syst. Evol. Microbiol.">
        <title>The Global Catalogue of Microorganisms (GCM) 10K type strain sequencing project: providing services to taxonomists for standard genome sequencing and annotation.</title>
        <authorList>
            <consortium name="The Broad Institute Genomics Platform"/>
            <consortium name="The Broad Institute Genome Sequencing Center for Infectious Disease"/>
            <person name="Wu L."/>
            <person name="Ma J."/>
        </authorList>
    </citation>
    <scope>NUCLEOTIDE SEQUENCE [LARGE SCALE GENOMIC DNA]</scope>
    <source>
        <strain evidence="2">CECT 7184</strain>
    </source>
</reference>
<accession>A0ABT8CS90</accession>
<proteinExistence type="predicted"/>
<name>A0ABT8CS90_9FLAO</name>
<dbReference type="Proteomes" id="UP001242368">
    <property type="component" value="Unassembled WGS sequence"/>
</dbReference>
<protein>
    <submittedName>
        <fullName evidence="1">Ribonuclease Z</fullName>
    </submittedName>
</protein>
<keyword evidence="2" id="KW-1185">Reference proteome</keyword>